<evidence type="ECO:0000313" key="1">
    <source>
        <dbReference type="EMBL" id="TFK73926.1"/>
    </source>
</evidence>
<protein>
    <submittedName>
        <fullName evidence="1">Uncharacterized protein</fullName>
    </submittedName>
</protein>
<sequence>MPGYTAPALFTGLGARFLLDLFTRTEDTPTIRNVLLFGVWAGVGLQLAYKSPYLVPIGAAFAAKFFFDFLSTQNVHNFAVSIIGLVLGFTCTDFLSQYIDGPRESSERRGRKRSHTTSNGHAHIPPLSHPQQPRQRLVSFRRSVHGDTTQDTQDLLPLPLRQPVSDITSVDSTSELIGPNPSMTPLEREIATLRTRASLADTERRRFKEERKWALEQGNVARASQMKWQVKRYTALMQSFHREADAKLIEASRVRPQAAQNPALAGSSMQRQRSNGELANGTAFTSVNVKLHEPQRTRSGTLKSALRDSRS</sequence>
<gene>
    <name evidence="1" type="ORF">BDN72DRAFT_956245</name>
</gene>
<organism evidence="1 2">
    <name type="scientific">Pluteus cervinus</name>
    <dbReference type="NCBI Taxonomy" id="181527"/>
    <lineage>
        <taxon>Eukaryota</taxon>
        <taxon>Fungi</taxon>
        <taxon>Dikarya</taxon>
        <taxon>Basidiomycota</taxon>
        <taxon>Agaricomycotina</taxon>
        <taxon>Agaricomycetes</taxon>
        <taxon>Agaricomycetidae</taxon>
        <taxon>Agaricales</taxon>
        <taxon>Pluteineae</taxon>
        <taxon>Pluteaceae</taxon>
        <taxon>Pluteus</taxon>
    </lineage>
</organism>
<keyword evidence="2" id="KW-1185">Reference proteome</keyword>
<accession>A0ACD3B7V5</accession>
<name>A0ACD3B7V5_9AGAR</name>
<dbReference type="EMBL" id="ML208272">
    <property type="protein sequence ID" value="TFK73926.1"/>
    <property type="molecule type" value="Genomic_DNA"/>
</dbReference>
<dbReference type="Proteomes" id="UP000308600">
    <property type="component" value="Unassembled WGS sequence"/>
</dbReference>
<evidence type="ECO:0000313" key="2">
    <source>
        <dbReference type="Proteomes" id="UP000308600"/>
    </source>
</evidence>
<proteinExistence type="predicted"/>
<reference evidence="1 2" key="1">
    <citation type="journal article" date="2019" name="Nat. Ecol. Evol.">
        <title>Megaphylogeny resolves global patterns of mushroom evolution.</title>
        <authorList>
            <person name="Varga T."/>
            <person name="Krizsan K."/>
            <person name="Foldi C."/>
            <person name="Dima B."/>
            <person name="Sanchez-Garcia M."/>
            <person name="Sanchez-Ramirez S."/>
            <person name="Szollosi G.J."/>
            <person name="Szarkandi J.G."/>
            <person name="Papp V."/>
            <person name="Albert L."/>
            <person name="Andreopoulos W."/>
            <person name="Angelini C."/>
            <person name="Antonin V."/>
            <person name="Barry K.W."/>
            <person name="Bougher N.L."/>
            <person name="Buchanan P."/>
            <person name="Buyck B."/>
            <person name="Bense V."/>
            <person name="Catcheside P."/>
            <person name="Chovatia M."/>
            <person name="Cooper J."/>
            <person name="Damon W."/>
            <person name="Desjardin D."/>
            <person name="Finy P."/>
            <person name="Geml J."/>
            <person name="Haridas S."/>
            <person name="Hughes K."/>
            <person name="Justo A."/>
            <person name="Karasinski D."/>
            <person name="Kautmanova I."/>
            <person name="Kiss B."/>
            <person name="Kocsube S."/>
            <person name="Kotiranta H."/>
            <person name="LaButti K.M."/>
            <person name="Lechner B.E."/>
            <person name="Liimatainen K."/>
            <person name="Lipzen A."/>
            <person name="Lukacs Z."/>
            <person name="Mihaltcheva S."/>
            <person name="Morgado L.N."/>
            <person name="Niskanen T."/>
            <person name="Noordeloos M.E."/>
            <person name="Ohm R.A."/>
            <person name="Ortiz-Santana B."/>
            <person name="Ovrebo C."/>
            <person name="Racz N."/>
            <person name="Riley R."/>
            <person name="Savchenko A."/>
            <person name="Shiryaev A."/>
            <person name="Soop K."/>
            <person name="Spirin V."/>
            <person name="Szebenyi C."/>
            <person name="Tomsovsky M."/>
            <person name="Tulloss R.E."/>
            <person name="Uehling J."/>
            <person name="Grigoriev I.V."/>
            <person name="Vagvolgyi C."/>
            <person name="Papp T."/>
            <person name="Martin F.M."/>
            <person name="Miettinen O."/>
            <person name="Hibbett D.S."/>
            <person name="Nagy L.G."/>
        </authorList>
    </citation>
    <scope>NUCLEOTIDE SEQUENCE [LARGE SCALE GENOMIC DNA]</scope>
    <source>
        <strain evidence="1 2">NL-1719</strain>
    </source>
</reference>